<gene>
    <name evidence="3" type="ORF">CAPTEDRAFT_186682</name>
</gene>
<evidence type="ECO:0000256" key="2">
    <source>
        <dbReference type="SAM" id="Phobius"/>
    </source>
</evidence>
<dbReference type="Proteomes" id="UP000014760">
    <property type="component" value="Unassembled WGS sequence"/>
</dbReference>
<keyword evidence="2" id="KW-0812">Transmembrane</keyword>
<accession>R7TPZ5</accession>
<keyword evidence="5" id="KW-1185">Reference proteome</keyword>
<name>R7TPZ5_CAPTE</name>
<feature type="compositionally biased region" description="Basic and acidic residues" evidence="1">
    <location>
        <begin position="95"/>
        <end position="105"/>
    </location>
</feature>
<dbReference type="AlphaFoldDB" id="R7TPZ5"/>
<dbReference type="EMBL" id="KB308962">
    <property type="protein sequence ID" value="ELT95958.1"/>
    <property type="molecule type" value="Genomic_DNA"/>
</dbReference>
<evidence type="ECO:0000313" key="4">
    <source>
        <dbReference type="EnsemblMetazoa" id="CapteP186682"/>
    </source>
</evidence>
<reference evidence="4" key="3">
    <citation type="submission" date="2015-06" db="UniProtKB">
        <authorList>
            <consortium name="EnsemblMetazoa"/>
        </authorList>
    </citation>
    <scope>IDENTIFICATION</scope>
</reference>
<protein>
    <submittedName>
        <fullName evidence="3 4">Uncharacterized protein</fullName>
    </submittedName>
</protein>
<reference evidence="5" key="1">
    <citation type="submission" date="2012-12" db="EMBL/GenBank/DDBJ databases">
        <authorList>
            <person name="Hellsten U."/>
            <person name="Grimwood J."/>
            <person name="Chapman J.A."/>
            <person name="Shapiro H."/>
            <person name="Aerts A."/>
            <person name="Otillar R.P."/>
            <person name="Terry A.Y."/>
            <person name="Boore J.L."/>
            <person name="Simakov O."/>
            <person name="Marletaz F."/>
            <person name="Cho S.-J."/>
            <person name="Edsinger-Gonzales E."/>
            <person name="Havlak P."/>
            <person name="Kuo D.-H."/>
            <person name="Larsson T."/>
            <person name="Lv J."/>
            <person name="Arendt D."/>
            <person name="Savage R."/>
            <person name="Osoegawa K."/>
            <person name="de Jong P."/>
            <person name="Lindberg D.R."/>
            <person name="Seaver E.C."/>
            <person name="Weisblat D.A."/>
            <person name="Putnam N.H."/>
            <person name="Grigoriev I.V."/>
            <person name="Rokhsar D.S."/>
        </authorList>
    </citation>
    <scope>NUCLEOTIDE SEQUENCE</scope>
    <source>
        <strain evidence="5">I ESC-2004</strain>
    </source>
</reference>
<feature type="compositionally biased region" description="Polar residues" evidence="1">
    <location>
        <begin position="83"/>
        <end position="92"/>
    </location>
</feature>
<dbReference type="EMBL" id="AMQN01002355">
    <property type="status" value="NOT_ANNOTATED_CDS"/>
    <property type="molecule type" value="Genomic_DNA"/>
</dbReference>
<organism evidence="3">
    <name type="scientific">Capitella teleta</name>
    <name type="common">Polychaete worm</name>
    <dbReference type="NCBI Taxonomy" id="283909"/>
    <lineage>
        <taxon>Eukaryota</taxon>
        <taxon>Metazoa</taxon>
        <taxon>Spiralia</taxon>
        <taxon>Lophotrochozoa</taxon>
        <taxon>Annelida</taxon>
        <taxon>Polychaeta</taxon>
        <taxon>Sedentaria</taxon>
        <taxon>Scolecida</taxon>
        <taxon>Capitellidae</taxon>
        <taxon>Capitella</taxon>
    </lineage>
</organism>
<sequence length="237" mass="27102">MELKVSPVVRVDDKSTDWWVELAYVTVASTVASFAFFVSLVVHFLRTRKQQLKTEQVEAEEVVADTECETFKGEPTPAEPPVTSLTEQTSQVRYRKPEVTTKEYKPPSLEVDDPPLPLPHSPKYRPSRIDSYSRSTPVAFKEYAPYRKDSLIPVRARSTSSSSDLSFSRPKPPLLTRSVSCRKRPASANLLDCTICNQRLLDCTCTIRVYRKNQIQQALSYRRAIIAQEKMRHLHQI</sequence>
<feature type="transmembrane region" description="Helical" evidence="2">
    <location>
        <begin position="22"/>
        <end position="45"/>
    </location>
</feature>
<evidence type="ECO:0000313" key="3">
    <source>
        <dbReference type="EMBL" id="ELT95958.1"/>
    </source>
</evidence>
<keyword evidence="2" id="KW-1133">Transmembrane helix</keyword>
<keyword evidence="2" id="KW-0472">Membrane</keyword>
<reference evidence="3 5" key="2">
    <citation type="journal article" date="2013" name="Nature">
        <title>Insights into bilaterian evolution from three spiralian genomes.</title>
        <authorList>
            <person name="Simakov O."/>
            <person name="Marletaz F."/>
            <person name="Cho S.J."/>
            <person name="Edsinger-Gonzales E."/>
            <person name="Havlak P."/>
            <person name="Hellsten U."/>
            <person name="Kuo D.H."/>
            <person name="Larsson T."/>
            <person name="Lv J."/>
            <person name="Arendt D."/>
            <person name="Savage R."/>
            <person name="Osoegawa K."/>
            <person name="de Jong P."/>
            <person name="Grimwood J."/>
            <person name="Chapman J.A."/>
            <person name="Shapiro H."/>
            <person name="Aerts A."/>
            <person name="Otillar R.P."/>
            <person name="Terry A.Y."/>
            <person name="Boore J.L."/>
            <person name="Grigoriev I.V."/>
            <person name="Lindberg D.R."/>
            <person name="Seaver E.C."/>
            <person name="Weisblat D.A."/>
            <person name="Putnam N.H."/>
            <person name="Rokhsar D.S."/>
        </authorList>
    </citation>
    <scope>NUCLEOTIDE SEQUENCE</scope>
    <source>
        <strain evidence="3 5">I ESC-2004</strain>
    </source>
</reference>
<feature type="region of interest" description="Disordered" evidence="1">
    <location>
        <begin position="68"/>
        <end position="131"/>
    </location>
</feature>
<dbReference type="HOGENOM" id="CLU_1171600_0_0_1"/>
<evidence type="ECO:0000313" key="5">
    <source>
        <dbReference type="Proteomes" id="UP000014760"/>
    </source>
</evidence>
<evidence type="ECO:0000256" key="1">
    <source>
        <dbReference type="SAM" id="MobiDB-lite"/>
    </source>
</evidence>
<proteinExistence type="predicted"/>
<dbReference type="EnsemblMetazoa" id="CapteT186682">
    <property type="protein sequence ID" value="CapteP186682"/>
    <property type="gene ID" value="CapteG186682"/>
</dbReference>